<protein>
    <submittedName>
        <fullName evidence="1">Uncharacterized protein</fullName>
    </submittedName>
</protein>
<organism evidence="1">
    <name type="scientific">marine sediment metagenome</name>
    <dbReference type="NCBI Taxonomy" id="412755"/>
    <lineage>
        <taxon>unclassified sequences</taxon>
        <taxon>metagenomes</taxon>
        <taxon>ecological metagenomes</taxon>
    </lineage>
</organism>
<evidence type="ECO:0000313" key="1">
    <source>
        <dbReference type="EMBL" id="KKL68189.1"/>
    </source>
</evidence>
<comment type="caution">
    <text evidence="1">The sequence shown here is derived from an EMBL/GenBank/DDBJ whole genome shotgun (WGS) entry which is preliminary data.</text>
</comment>
<sequence length="67" mass="7651">MKIEEITVSCDICGVQIIPMVTPERCNLAHITIKHNNLDYTIEKDLCEVCYKPLSHYIFKIKAGIAE</sequence>
<proteinExistence type="predicted"/>
<dbReference type="AlphaFoldDB" id="A0A0F9E2F5"/>
<gene>
    <name evidence="1" type="ORF">LCGC14_2127410</name>
</gene>
<dbReference type="EMBL" id="LAZR01026608">
    <property type="protein sequence ID" value="KKL68189.1"/>
    <property type="molecule type" value="Genomic_DNA"/>
</dbReference>
<name>A0A0F9E2F5_9ZZZZ</name>
<reference evidence="1" key="1">
    <citation type="journal article" date="2015" name="Nature">
        <title>Complex archaea that bridge the gap between prokaryotes and eukaryotes.</title>
        <authorList>
            <person name="Spang A."/>
            <person name="Saw J.H."/>
            <person name="Jorgensen S.L."/>
            <person name="Zaremba-Niedzwiedzka K."/>
            <person name="Martijn J."/>
            <person name="Lind A.E."/>
            <person name="van Eijk R."/>
            <person name="Schleper C."/>
            <person name="Guy L."/>
            <person name="Ettema T.J."/>
        </authorList>
    </citation>
    <scope>NUCLEOTIDE SEQUENCE</scope>
</reference>
<accession>A0A0F9E2F5</accession>